<dbReference type="InterPro" id="IPR003834">
    <property type="entry name" value="Cyt_c_assmbl_TM_dom"/>
</dbReference>
<evidence type="ECO:0000256" key="3">
    <source>
        <dbReference type="ARBA" id="ARBA00022989"/>
    </source>
</evidence>
<dbReference type="PANTHER" id="PTHR32234:SF0">
    <property type="entry name" value="THIOL:DISULFIDE INTERCHANGE PROTEIN DSBD"/>
    <property type="match status" value="1"/>
</dbReference>
<evidence type="ECO:0000259" key="6">
    <source>
        <dbReference type="Pfam" id="PF02683"/>
    </source>
</evidence>
<feature type="transmembrane region" description="Helical" evidence="5">
    <location>
        <begin position="146"/>
        <end position="174"/>
    </location>
</feature>
<feature type="transmembrane region" description="Helical" evidence="5">
    <location>
        <begin position="12"/>
        <end position="36"/>
    </location>
</feature>
<dbReference type="EMBL" id="UINC01004092">
    <property type="protein sequence ID" value="SVA11726.1"/>
    <property type="molecule type" value="Genomic_DNA"/>
</dbReference>
<dbReference type="GO" id="GO:0015035">
    <property type="term" value="F:protein-disulfide reductase activity"/>
    <property type="evidence" value="ECO:0007669"/>
    <property type="project" value="TreeGrafter"/>
</dbReference>
<dbReference type="Pfam" id="PF02683">
    <property type="entry name" value="DsbD_TM"/>
    <property type="match status" value="1"/>
</dbReference>
<dbReference type="GO" id="GO:0017004">
    <property type="term" value="P:cytochrome complex assembly"/>
    <property type="evidence" value="ECO:0007669"/>
    <property type="project" value="InterPro"/>
</dbReference>
<keyword evidence="3 5" id="KW-1133">Transmembrane helix</keyword>
<evidence type="ECO:0000256" key="4">
    <source>
        <dbReference type="ARBA" id="ARBA00023136"/>
    </source>
</evidence>
<feature type="domain" description="Cytochrome C biogenesis protein transmembrane" evidence="6">
    <location>
        <begin position="24"/>
        <end position="233"/>
    </location>
</feature>
<evidence type="ECO:0000256" key="2">
    <source>
        <dbReference type="ARBA" id="ARBA00022692"/>
    </source>
</evidence>
<feature type="transmembrane region" description="Helical" evidence="5">
    <location>
        <begin position="180"/>
        <end position="205"/>
    </location>
</feature>
<evidence type="ECO:0000256" key="1">
    <source>
        <dbReference type="ARBA" id="ARBA00004141"/>
    </source>
</evidence>
<keyword evidence="2 5" id="KW-0812">Transmembrane</keyword>
<sequence>MLGQLMEMFDGVGLSEALAASPLVALVTLFGAGLVTSLTPCVYPMIPITASVLAATAGPNASRSRVISLTFTYALGLALLYAMLGLLAGMTGTLFGTVSANPWVRLAIGNLLLIFGLAMFDVIPVPVPQRLLQWAASRKGGSYPSVFLAGAASGIVAAPCGAPAFFVVLTWVAATQSGAMGFLYLFVFSFGMTALLVAVGLFSGFGTALPASGPWMVWIKKGAGVIMMVMAQYYFVQVGMVW</sequence>
<accession>A0A381T6A7</accession>
<feature type="transmembrane region" description="Helical" evidence="5">
    <location>
        <begin position="73"/>
        <end position="97"/>
    </location>
</feature>
<dbReference type="GO" id="GO:0045454">
    <property type="term" value="P:cell redox homeostasis"/>
    <property type="evidence" value="ECO:0007669"/>
    <property type="project" value="TreeGrafter"/>
</dbReference>
<dbReference type="PANTHER" id="PTHR32234">
    <property type="entry name" value="THIOL:DISULFIDE INTERCHANGE PROTEIN DSBD"/>
    <property type="match status" value="1"/>
</dbReference>
<feature type="transmembrane region" description="Helical" evidence="5">
    <location>
        <begin position="103"/>
        <end position="125"/>
    </location>
</feature>
<name>A0A381T6A7_9ZZZZ</name>
<dbReference type="AlphaFoldDB" id="A0A381T6A7"/>
<protein>
    <recommendedName>
        <fullName evidence="6">Cytochrome C biogenesis protein transmembrane domain-containing protein</fullName>
    </recommendedName>
</protein>
<organism evidence="7">
    <name type="scientific">marine metagenome</name>
    <dbReference type="NCBI Taxonomy" id="408172"/>
    <lineage>
        <taxon>unclassified sequences</taxon>
        <taxon>metagenomes</taxon>
        <taxon>ecological metagenomes</taxon>
    </lineage>
</organism>
<dbReference type="GO" id="GO:0016020">
    <property type="term" value="C:membrane"/>
    <property type="evidence" value="ECO:0007669"/>
    <property type="project" value="UniProtKB-SubCell"/>
</dbReference>
<gene>
    <name evidence="7" type="ORF">METZ01_LOCUS64580</name>
</gene>
<evidence type="ECO:0000313" key="7">
    <source>
        <dbReference type="EMBL" id="SVA11726.1"/>
    </source>
</evidence>
<proteinExistence type="predicted"/>
<keyword evidence="4 5" id="KW-0472">Membrane</keyword>
<comment type="subcellular location">
    <subcellularLocation>
        <location evidence="1">Membrane</location>
        <topology evidence="1">Multi-pass membrane protein</topology>
    </subcellularLocation>
</comment>
<evidence type="ECO:0000256" key="5">
    <source>
        <dbReference type="SAM" id="Phobius"/>
    </source>
</evidence>
<feature type="transmembrane region" description="Helical" evidence="5">
    <location>
        <begin position="217"/>
        <end position="236"/>
    </location>
</feature>
<reference evidence="7" key="1">
    <citation type="submission" date="2018-05" db="EMBL/GenBank/DDBJ databases">
        <authorList>
            <person name="Lanie J.A."/>
            <person name="Ng W.-L."/>
            <person name="Kazmierczak K.M."/>
            <person name="Andrzejewski T.M."/>
            <person name="Davidsen T.M."/>
            <person name="Wayne K.J."/>
            <person name="Tettelin H."/>
            <person name="Glass J.I."/>
            <person name="Rusch D."/>
            <person name="Podicherti R."/>
            <person name="Tsui H.-C.T."/>
            <person name="Winkler M.E."/>
        </authorList>
    </citation>
    <scope>NUCLEOTIDE SEQUENCE</scope>
</reference>